<dbReference type="Proteomes" id="UP000032210">
    <property type="component" value="Unassembled WGS sequence"/>
</dbReference>
<gene>
    <name evidence="18" type="primary">fyuA_1</name>
    <name evidence="18" type="ORF">PFLU3_39930</name>
</gene>
<dbReference type="PATRIC" id="fig|294.125.peg.4099"/>
<evidence type="ECO:0000256" key="14">
    <source>
        <dbReference type="RuleBase" id="RU003357"/>
    </source>
</evidence>
<evidence type="ECO:0000256" key="15">
    <source>
        <dbReference type="SAM" id="SignalP"/>
    </source>
</evidence>
<keyword evidence="3 12" id="KW-1134">Transmembrane beta strand</keyword>
<dbReference type="InterPro" id="IPR012910">
    <property type="entry name" value="Plug_dom"/>
</dbReference>
<evidence type="ECO:0000256" key="9">
    <source>
        <dbReference type="ARBA" id="ARBA00023077"/>
    </source>
</evidence>
<protein>
    <submittedName>
        <fullName evidence="18">FyuA_1 protein</fullName>
    </submittedName>
</protein>
<name>A0A0D0RM93_PSEFL</name>
<evidence type="ECO:0000256" key="2">
    <source>
        <dbReference type="ARBA" id="ARBA00022448"/>
    </source>
</evidence>
<dbReference type="RefSeq" id="WP_043050266.1">
    <property type="nucleotide sequence ID" value="NZ_JXCQ01000043.1"/>
</dbReference>
<keyword evidence="6 15" id="KW-0732">Signal</keyword>
<feature type="short sequence motif" description="TonB C-terminal box" evidence="13">
    <location>
        <begin position="698"/>
        <end position="715"/>
    </location>
</feature>
<evidence type="ECO:0000256" key="7">
    <source>
        <dbReference type="ARBA" id="ARBA00023004"/>
    </source>
</evidence>
<accession>A0A0D0RM93</accession>
<dbReference type="PROSITE" id="PS52016">
    <property type="entry name" value="TONB_DEPENDENT_REC_3"/>
    <property type="match status" value="1"/>
</dbReference>
<evidence type="ECO:0000256" key="5">
    <source>
        <dbReference type="ARBA" id="ARBA00022692"/>
    </source>
</evidence>
<dbReference type="EMBL" id="JXCQ01000043">
    <property type="protein sequence ID" value="KIR20597.1"/>
    <property type="molecule type" value="Genomic_DNA"/>
</dbReference>
<dbReference type="InterPro" id="IPR010917">
    <property type="entry name" value="TonB_rcpt_CS"/>
</dbReference>
<dbReference type="InterPro" id="IPR039426">
    <property type="entry name" value="TonB-dep_rcpt-like"/>
</dbReference>
<proteinExistence type="inferred from homology"/>
<comment type="subcellular location">
    <subcellularLocation>
        <location evidence="1 12">Cell outer membrane</location>
        <topology evidence="1 12">Multi-pass membrane protein</topology>
    </subcellularLocation>
</comment>
<dbReference type="Gene3D" id="2.40.170.20">
    <property type="entry name" value="TonB-dependent receptor, beta-barrel domain"/>
    <property type="match status" value="1"/>
</dbReference>
<sequence length="715" mass="77971">MTSELSIQPLRRPLGWRANVLTQAMALTLSSQMCAAFAADHQPAASAETIELAPVTVSARLNQESAKDIPFGLSVLDGQTLETRRLRTLEDALRTTPGVDVNSWGGANDANVRIRGVGSLNQMSMDDGSVVLNVDGVPMSVRNAAMATLDVQQVEVLKGPQGTLFGRNSEAGAINVTTRKPTRELEGYVRGEAGNQGQFMTEGAVGGPLTESLAGRIAVRRSGFDNWVDDQQDGDPLTKPRDLALRGSLLWDNDEDTTGLLTVERQRADHYAGSEILRPFGNRPSLDYTPGTFDGNKKTNERYSFELNHDLAQARITSISAYTSTDFKAIKGYDRNITQALYGQPFEYLVEDAAHERVWSQDLRLGSLADAEVFWVSGVNLSRSERSFDSTNFTNGARQMRDFTTNSYAAYGEVTFPIAEDWKLTTGLRHTWDRKTYGADYSSGGNLVSDSRRLQDDYNTGRVALSYAWTPQTNLYAVLSRGYKSAGFNDYATSVKDSEPYKAAKVNSAEVGFKHESQGGALSLEGALFITRVQDDHLLGYDFKSMAVSAVNADTRSKGAELSSTWHVTDELTLGSAISYTNAVVTSDAPGVSGGDVAKGSRVPDVPLWSGNFSVAWNKPLGELLGLPAPRLNTLLNYRVQKNRPADPQNHYDLKGYAKLDLHLGVESGGSEVYLWGDNLLDARYDLYGAYSTDTVLTGMPGRGRSAGVGYSYQF</sequence>
<evidence type="ECO:0000256" key="10">
    <source>
        <dbReference type="ARBA" id="ARBA00023136"/>
    </source>
</evidence>
<reference evidence="18 19" key="1">
    <citation type="submission" date="2015-01" db="EMBL/GenBank/DDBJ databases">
        <title>Genome sequence of the beneficial rhizobacterium Pseudomonas fluorescens 2-79.</title>
        <authorList>
            <person name="Thuermer A."/>
            <person name="Daniel R."/>
        </authorList>
    </citation>
    <scope>NUCLEOTIDE SEQUENCE [LARGE SCALE GENOMIC DNA]</scope>
    <source>
        <strain evidence="18 19">2-79</strain>
    </source>
</reference>
<feature type="domain" description="TonB-dependent receptor plug" evidence="17">
    <location>
        <begin position="66"/>
        <end position="172"/>
    </location>
</feature>
<keyword evidence="10 12" id="KW-0472">Membrane</keyword>
<evidence type="ECO:0000259" key="16">
    <source>
        <dbReference type="Pfam" id="PF00593"/>
    </source>
</evidence>
<dbReference type="SUPFAM" id="SSF56935">
    <property type="entry name" value="Porins"/>
    <property type="match status" value="1"/>
</dbReference>
<keyword evidence="7" id="KW-0408">Iron</keyword>
<dbReference type="PANTHER" id="PTHR32552">
    <property type="entry name" value="FERRICHROME IRON RECEPTOR-RELATED"/>
    <property type="match status" value="1"/>
</dbReference>
<dbReference type="AlphaFoldDB" id="A0A0D0RM93"/>
<keyword evidence="5 12" id="KW-0812">Transmembrane</keyword>
<evidence type="ECO:0000259" key="17">
    <source>
        <dbReference type="Pfam" id="PF07715"/>
    </source>
</evidence>
<dbReference type="InterPro" id="IPR000531">
    <property type="entry name" value="Beta-barrel_TonB"/>
</dbReference>
<evidence type="ECO:0000256" key="13">
    <source>
        <dbReference type="PROSITE-ProRule" id="PRU10144"/>
    </source>
</evidence>
<evidence type="ECO:0000313" key="18">
    <source>
        <dbReference type="EMBL" id="KIR20597.1"/>
    </source>
</evidence>
<evidence type="ECO:0000313" key="19">
    <source>
        <dbReference type="Proteomes" id="UP000032210"/>
    </source>
</evidence>
<feature type="domain" description="TonB-dependent receptor-like beta-barrel" evidence="16">
    <location>
        <begin position="256"/>
        <end position="680"/>
    </location>
</feature>
<evidence type="ECO:0000256" key="8">
    <source>
        <dbReference type="ARBA" id="ARBA00023065"/>
    </source>
</evidence>
<evidence type="ECO:0000256" key="6">
    <source>
        <dbReference type="ARBA" id="ARBA00022729"/>
    </source>
</evidence>
<dbReference type="Pfam" id="PF07715">
    <property type="entry name" value="Plug"/>
    <property type="match status" value="1"/>
</dbReference>
<evidence type="ECO:0000256" key="12">
    <source>
        <dbReference type="PROSITE-ProRule" id="PRU01360"/>
    </source>
</evidence>
<evidence type="ECO:0000256" key="4">
    <source>
        <dbReference type="ARBA" id="ARBA00022496"/>
    </source>
</evidence>
<evidence type="ECO:0000256" key="1">
    <source>
        <dbReference type="ARBA" id="ARBA00004571"/>
    </source>
</evidence>
<feature type="chain" id="PRO_5002231923" evidence="15">
    <location>
        <begin position="39"/>
        <end position="715"/>
    </location>
</feature>
<evidence type="ECO:0000256" key="11">
    <source>
        <dbReference type="ARBA" id="ARBA00023237"/>
    </source>
</evidence>
<comment type="caution">
    <text evidence="18">The sequence shown here is derived from an EMBL/GenBank/DDBJ whole genome shotgun (WGS) entry which is preliminary data.</text>
</comment>
<comment type="similarity">
    <text evidence="12 14">Belongs to the TonB-dependent receptor family.</text>
</comment>
<keyword evidence="11 12" id="KW-0998">Cell outer membrane</keyword>
<dbReference type="PANTHER" id="PTHR32552:SF81">
    <property type="entry name" value="TONB-DEPENDENT OUTER MEMBRANE RECEPTOR"/>
    <property type="match status" value="1"/>
</dbReference>
<keyword evidence="8" id="KW-0406">Ion transport</keyword>
<evidence type="ECO:0000256" key="3">
    <source>
        <dbReference type="ARBA" id="ARBA00022452"/>
    </source>
</evidence>
<keyword evidence="9 14" id="KW-0798">TonB box</keyword>
<dbReference type="PROSITE" id="PS01156">
    <property type="entry name" value="TONB_DEPENDENT_REC_2"/>
    <property type="match status" value="1"/>
</dbReference>
<dbReference type="GO" id="GO:0009279">
    <property type="term" value="C:cell outer membrane"/>
    <property type="evidence" value="ECO:0007669"/>
    <property type="project" value="UniProtKB-SubCell"/>
</dbReference>
<keyword evidence="2 12" id="KW-0813">Transport</keyword>
<dbReference type="CDD" id="cd01347">
    <property type="entry name" value="ligand_gated_channel"/>
    <property type="match status" value="1"/>
</dbReference>
<dbReference type="Pfam" id="PF00593">
    <property type="entry name" value="TonB_dep_Rec_b-barrel"/>
    <property type="match status" value="1"/>
</dbReference>
<dbReference type="GO" id="GO:0006826">
    <property type="term" value="P:iron ion transport"/>
    <property type="evidence" value="ECO:0007669"/>
    <property type="project" value="UniProtKB-KW"/>
</dbReference>
<keyword evidence="4" id="KW-0410">Iron transport</keyword>
<organism evidence="18 19">
    <name type="scientific">Pseudomonas fluorescens</name>
    <dbReference type="NCBI Taxonomy" id="294"/>
    <lineage>
        <taxon>Bacteria</taxon>
        <taxon>Pseudomonadati</taxon>
        <taxon>Pseudomonadota</taxon>
        <taxon>Gammaproteobacteria</taxon>
        <taxon>Pseudomonadales</taxon>
        <taxon>Pseudomonadaceae</taxon>
        <taxon>Pseudomonas</taxon>
    </lineage>
</organism>
<feature type="signal peptide" evidence="15">
    <location>
        <begin position="1"/>
        <end position="38"/>
    </location>
</feature>
<dbReference type="InterPro" id="IPR036942">
    <property type="entry name" value="Beta-barrel_TonB_sf"/>
</dbReference>